<name>A0ABR8FN28_9NOSO</name>
<dbReference type="EMBL" id="JACJTB010000001">
    <property type="protein sequence ID" value="MBD2592879.1"/>
    <property type="molecule type" value="Genomic_DNA"/>
</dbReference>
<keyword evidence="2" id="KW-1185">Reference proteome</keyword>
<comment type="caution">
    <text evidence="1">The sequence shown here is derived from an EMBL/GenBank/DDBJ whole genome shotgun (WGS) entry which is preliminary data.</text>
</comment>
<sequence length="179" mass="21233">MPVNTKSENGRCNTGQLTLFDLEKYTNYDPRQEPPDPEHYQTPEAYEHAWQQWEKQYPDLVKYVVAMSPCKSVGGQETADTSLPPSTTNNRVAITTKKNAPQHETTHWVEKYWVERSSRKYWYWRYCWMTGRKIHRRYIGSITSPKARDRKQSIEAAINFGRSPKEIENLIHSWRNHRS</sequence>
<dbReference type="Proteomes" id="UP000603457">
    <property type="component" value="Unassembled WGS sequence"/>
</dbReference>
<protein>
    <submittedName>
        <fullName evidence="1">DUF4102 domain-containing protein</fullName>
    </submittedName>
</protein>
<accession>A0ABR8FN28</accession>
<organism evidence="1 2">
    <name type="scientific">Nostoc spongiaeforme FACHB-130</name>
    <dbReference type="NCBI Taxonomy" id="1357510"/>
    <lineage>
        <taxon>Bacteria</taxon>
        <taxon>Bacillati</taxon>
        <taxon>Cyanobacteriota</taxon>
        <taxon>Cyanophyceae</taxon>
        <taxon>Nostocales</taxon>
        <taxon>Nostocaceae</taxon>
        <taxon>Nostoc</taxon>
    </lineage>
</organism>
<reference evidence="1 2" key="1">
    <citation type="journal article" date="2020" name="ISME J.">
        <title>Comparative genomics reveals insights into cyanobacterial evolution and habitat adaptation.</title>
        <authorList>
            <person name="Chen M.Y."/>
            <person name="Teng W.K."/>
            <person name="Zhao L."/>
            <person name="Hu C.X."/>
            <person name="Zhou Y.K."/>
            <person name="Han B.P."/>
            <person name="Song L.R."/>
            <person name="Shu W.S."/>
        </authorList>
    </citation>
    <scope>NUCLEOTIDE SEQUENCE [LARGE SCALE GENOMIC DNA]</scope>
    <source>
        <strain evidence="1 2">FACHB-130</strain>
    </source>
</reference>
<evidence type="ECO:0000313" key="2">
    <source>
        <dbReference type="Proteomes" id="UP000603457"/>
    </source>
</evidence>
<dbReference type="RefSeq" id="WP_190965865.1">
    <property type="nucleotide sequence ID" value="NZ_JACJTB010000001.1"/>
</dbReference>
<evidence type="ECO:0000313" key="1">
    <source>
        <dbReference type="EMBL" id="MBD2592879.1"/>
    </source>
</evidence>
<proteinExistence type="predicted"/>
<gene>
    <name evidence="1" type="ORF">H6G74_00875</name>
</gene>